<evidence type="ECO:0000313" key="2">
    <source>
        <dbReference type="Proteomes" id="UP001054945"/>
    </source>
</evidence>
<reference evidence="1 2" key="1">
    <citation type="submission" date="2021-06" db="EMBL/GenBank/DDBJ databases">
        <title>Caerostris extrusa draft genome.</title>
        <authorList>
            <person name="Kono N."/>
            <person name="Arakawa K."/>
        </authorList>
    </citation>
    <scope>NUCLEOTIDE SEQUENCE [LARGE SCALE GENOMIC DNA]</scope>
</reference>
<sequence length="97" mass="11490">MCKNNGILHHHQDTQLKCISLKSLFYRANIECSSCHSLYRDVFEWLSLQKTTFTRMFMEHYLLSSATQGNSQVWEWAFFHHRDKGRAIFALETEECG</sequence>
<dbReference type="AlphaFoldDB" id="A0AAV4XKX4"/>
<keyword evidence="2" id="KW-1185">Reference proteome</keyword>
<protein>
    <submittedName>
        <fullName evidence="1">Uncharacterized protein</fullName>
    </submittedName>
</protein>
<proteinExistence type="predicted"/>
<accession>A0AAV4XKX4</accession>
<dbReference type="Proteomes" id="UP001054945">
    <property type="component" value="Unassembled WGS sequence"/>
</dbReference>
<comment type="caution">
    <text evidence="1">The sequence shown here is derived from an EMBL/GenBank/DDBJ whole genome shotgun (WGS) entry which is preliminary data.</text>
</comment>
<dbReference type="EMBL" id="BPLR01000572">
    <property type="protein sequence ID" value="GIY95757.1"/>
    <property type="molecule type" value="Genomic_DNA"/>
</dbReference>
<gene>
    <name evidence="1" type="ORF">CEXT_394291</name>
</gene>
<name>A0AAV4XKX4_CAEEX</name>
<evidence type="ECO:0000313" key="1">
    <source>
        <dbReference type="EMBL" id="GIY95757.1"/>
    </source>
</evidence>
<organism evidence="1 2">
    <name type="scientific">Caerostris extrusa</name>
    <name type="common">Bark spider</name>
    <name type="synonym">Caerostris bankana</name>
    <dbReference type="NCBI Taxonomy" id="172846"/>
    <lineage>
        <taxon>Eukaryota</taxon>
        <taxon>Metazoa</taxon>
        <taxon>Ecdysozoa</taxon>
        <taxon>Arthropoda</taxon>
        <taxon>Chelicerata</taxon>
        <taxon>Arachnida</taxon>
        <taxon>Araneae</taxon>
        <taxon>Araneomorphae</taxon>
        <taxon>Entelegynae</taxon>
        <taxon>Araneoidea</taxon>
        <taxon>Araneidae</taxon>
        <taxon>Caerostris</taxon>
    </lineage>
</organism>